<accession>A0A0D2GG87</accession>
<feature type="transmembrane region" description="Helical" evidence="10">
    <location>
        <begin position="385"/>
        <end position="406"/>
    </location>
</feature>
<dbReference type="AlphaFoldDB" id="A0A0D2GG87"/>
<evidence type="ECO:0000256" key="1">
    <source>
        <dbReference type="ARBA" id="ARBA00004477"/>
    </source>
</evidence>
<dbReference type="EMBL" id="KN846974">
    <property type="protein sequence ID" value="KIW77580.1"/>
    <property type="molecule type" value="Genomic_DNA"/>
</dbReference>
<keyword evidence="12" id="KW-1185">Reference proteome</keyword>
<dbReference type="RefSeq" id="XP_013281388.1">
    <property type="nucleotide sequence ID" value="XM_013425934.1"/>
</dbReference>
<protein>
    <recommendedName>
        <fullName evidence="10">Alpha-1,3-glucosyltransferase</fullName>
        <ecNumber evidence="10">2.4.1.-</ecNumber>
    </recommendedName>
</protein>
<keyword evidence="8 10" id="KW-1133">Transmembrane helix</keyword>
<dbReference type="EC" id="2.4.1.-" evidence="10"/>
<keyword evidence="7 10" id="KW-0256">Endoplasmic reticulum</keyword>
<evidence type="ECO:0000256" key="6">
    <source>
        <dbReference type="ARBA" id="ARBA00022692"/>
    </source>
</evidence>
<evidence type="ECO:0000313" key="11">
    <source>
        <dbReference type="EMBL" id="KIW77580.1"/>
    </source>
</evidence>
<feature type="transmembrane region" description="Helical" evidence="10">
    <location>
        <begin position="258"/>
        <end position="278"/>
    </location>
</feature>
<dbReference type="GO" id="GO:0042281">
    <property type="term" value="F:dolichyl pyrophosphate Man9GlcNAc2 alpha-1,3-glucosyltransferase activity"/>
    <property type="evidence" value="ECO:0007669"/>
    <property type="project" value="TreeGrafter"/>
</dbReference>
<sequence length="618" mass="69555">MSSPSNNHRPRKKRKQAPSLIRSNTISDIVKIDPDDSSAITPEFPLVAFLWPARGTTSQWILLPLILMIAGLFRWSVGLWGHSGYQAPPMHGDFEAQRHWMEITTHLPVSKWYFYDLPYWGLDYPPLTAYHSWLCGKIGSLFNPAWFELDKSRGMEEADLKVFMRATVILSEYLIYVPALIIFLRHFSRAHTTGTTSASIALVAILMQPANLLIDHGHFQYNTVMLGFVVATLSSVYAGRLLWSCIFFVAALGFKQMALYYSPVIFAYLLGSCLTPKIRPGRLISIALVTALAFAVLLSPLLLGSLYDIYQKVSFSEMGSPPFLAEMSIALDPNAPLDMVVLQLSQAIHRIFPFARGLFEDKVANFWCFTNTFYKLRKLQGIVDLPRVSAIATLGSILGPMLIIGAVPQKALLPYALATSAWGFFLFSFQVHEKSVLLPLLPMTLLLGCKQGLSKEYRAWIGWANALGVWTMFPLLKRDGLTIPYAVVSLLWCYLLGLPPTSVGAYYDPEHENITGRPQAPDDLATPTKILHFQTYIVMAFWHLLEAFATPPEDKPDLWVVANACIGATCFGICYLWCFWKLILESGLLDGYFEDRSDIDETRQSLREQLAVKEKKNR</sequence>
<evidence type="ECO:0000256" key="5">
    <source>
        <dbReference type="ARBA" id="ARBA00022679"/>
    </source>
</evidence>
<reference evidence="11 12" key="1">
    <citation type="submission" date="2015-01" db="EMBL/GenBank/DDBJ databases">
        <title>The Genome Sequence of Fonsecaea pedrosoi CBS 271.37.</title>
        <authorList>
            <consortium name="The Broad Institute Genomics Platform"/>
            <person name="Cuomo C."/>
            <person name="de Hoog S."/>
            <person name="Gorbushina A."/>
            <person name="Stielow B."/>
            <person name="Teixiera M."/>
            <person name="Abouelleil A."/>
            <person name="Chapman S.B."/>
            <person name="Priest M."/>
            <person name="Young S.K."/>
            <person name="Wortman J."/>
            <person name="Nusbaum C."/>
            <person name="Birren B."/>
        </authorList>
    </citation>
    <scope>NUCLEOTIDE SEQUENCE [LARGE SCALE GENOMIC DNA]</scope>
    <source>
        <strain evidence="11 12">CBS 271.37</strain>
    </source>
</reference>
<evidence type="ECO:0000256" key="8">
    <source>
        <dbReference type="ARBA" id="ARBA00022989"/>
    </source>
</evidence>
<comment type="subcellular location">
    <subcellularLocation>
        <location evidence="1 10">Endoplasmic reticulum membrane</location>
        <topology evidence="1 10">Multi-pass membrane protein</topology>
    </subcellularLocation>
</comment>
<feature type="transmembrane region" description="Helical" evidence="10">
    <location>
        <begin position="284"/>
        <end position="310"/>
    </location>
</feature>
<dbReference type="InterPro" id="IPR004856">
    <property type="entry name" value="Glyco_trans_ALG6/ALG8"/>
</dbReference>
<dbReference type="PANTHER" id="PTHR12413">
    <property type="entry name" value="DOLICHYL GLYCOSYLTRANSFERASE"/>
    <property type="match status" value="1"/>
</dbReference>
<evidence type="ECO:0000256" key="7">
    <source>
        <dbReference type="ARBA" id="ARBA00022824"/>
    </source>
</evidence>
<dbReference type="GO" id="GO:0005789">
    <property type="term" value="C:endoplasmic reticulum membrane"/>
    <property type="evidence" value="ECO:0007669"/>
    <property type="project" value="UniProtKB-SubCell"/>
</dbReference>
<evidence type="ECO:0000313" key="12">
    <source>
        <dbReference type="Proteomes" id="UP000053029"/>
    </source>
</evidence>
<dbReference type="STRING" id="1442368.A0A0D2GG87"/>
<dbReference type="GeneID" id="25309516"/>
<evidence type="ECO:0000256" key="4">
    <source>
        <dbReference type="ARBA" id="ARBA00022676"/>
    </source>
</evidence>
<keyword evidence="5 10" id="KW-0808">Transferase</keyword>
<feature type="transmembrane region" description="Helical" evidence="10">
    <location>
        <begin position="162"/>
        <end position="184"/>
    </location>
</feature>
<proteinExistence type="inferred from homology"/>
<dbReference type="PANTHER" id="PTHR12413:SF1">
    <property type="entry name" value="DOLICHYL PYROPHOSPHATE MAN9GLCNAC2 ALPHA-1,3-GLUCOSYLTRANSFERASE"/>
    <property type="match status" value="1"/>
</dbReference>
<evidence type="ECO:0000256" key="3">
    <source>
        <dbReference type="ARBA" id="ARBA00008715"/>
    </source>
</evidence>
<evidence type="ECO:0000256" key="2">
    <source>
        <dbReference type="ARBA" id="ARBA00004922"/>
    </source>
</evidence>
<feature type="transmembrane region" description="Helical" evidence="10">
    <location>
        <begin position="483"/>
        <end position="507"/>
    </location>
</feature>
<dbReference type="VEuPathDB" id="FungiDB:Z517_10026"/>
<feature type="transmembrane region" description="Helical" evidence="10">
    <location>
        <begin position="226"/>
        <end position="251"/>
    </location>
</feature>
<keyword evidence="4 10" id="KW-0328">Glycosyltransferase</keyword>
<dbReference type="UniPathway" id="UPA00378"/>
<name>A0A0D2GG87_9EURO</name>
<dbReference type="Pfam" id="PF03155">
    <property type="entry name" value="Alg6_Alg8"/>
    <property type="match status" value="2"/>
</dbReference>
<comment type="pathway">
    <text evidence="2 10">Protein modification; protein glycosylation.</text>
</comment>
<dbReference type="Proteomes" id="UP000053029">
    <property type="component" value="Unassembled WGS sequence"/>
</dbReference>
<organism evidence="11 12">
    <name type="scientific">Fonsecaea pedrosoi CBS 271.37</name>
    <dbReference type="NCBI Taxonomy" id="1442368"/>
    <lineage>
        <taxon>Eukaryota</taxon>
        <taxon>Fungi</taxon>
        <taxon>Dikarya</taxon>
        <taxon>Ascomycota</taxon>
        <taxon>Pezizomycotina</taxon>
        <taxon>Eurotiomycetes</taxon>
        <taxon>Chaetothyriomycetidae</taxon>
        <taxon>Chaetothyriales</taxon>
        <taxon>Herpotrichiellaceae</taxon>
        <taxon>Fonsecaea</taxon>
    </lineage>
</organism>
<dbReference type="OrthoDB" id="5589195at2759"/>
<feature type="transmembrane region" description="Helical" evidence="10">
    <location>
        <begin position="196"/>
        <end position="214"/>
    </location>
</feature>
<feature type="transmembrane region" description="Helical" evidence="10">
    <location>
        <begin position="412"/>
        <end position="429"/>
    </location>
</feature>
<evidence type="ECO:0000256" key="10">
    <source>
        <dbReference type="RuleBase" id="RU363110"/>
    </source>
</evidence>
<feature type="transmembrane region" description="Helical" evidence="10">
    <location>
        <begin position="60"/>
        <end position="80"/>
    </location>
</feature>
<evidence type="ECO:0000256" key="9">
    <source>
        <dbReference type="ARBA" id="ARBA00023136"/>
    </source>
</evidence>
<dbReference type="HOGENOM" id="CLU_008110_2_1_1"/>
<keyword evidence="6 10" id="KW-0812">Transmembrane</keyword>
<gene>
    <name evidence="11" type="ORF">Z517_10026</name>
</gene>
<keyword evidence="9 10" id="KW-0472">Membrane</keyword>
<comment type="similarity">
    <text evidence="3 10">Belongs to the ALG6/ALG8 glucosyltransferase family.</text>
</comment>
<feature type="transmembrane region" description="Helical" evidence="10">
    <location>
        <begin position="558"/>
        <end position="580"/>
    </location>
</feature>